<comment type="caution">
    <text evidence="8">The sequence shown here is derived from an EMBL/GenBank/DDBJ whole genome shotgun (WGS) entry which is preliminary data.</text>
</comment>
<dbReference type="GO" id="GO:0005975">
    <property type="term" value="P:carbohydrate metabolic process"/>
    <property type="evidence" value="ECO:0007669"/>
    <property type="project" value="InterPro"/>
</dbReference>
<accession>A0A8T0ZZA3</accession>
<evidence type="ECO:0000256" key="5">
    <source>
        <dbReference type="ARBA" id="ARBA00023211"/>
    </source>
</evidence>
<dbReference type="PANTHER" id="PTHR32092:SF6">
    <property type="entry name" value="ALPHA-GALACTOSIDASE"/>
    <property type="match status" value="1"/>
</dbReference>
<feature type="domain" description="Glycosyl hydrolase family 4 C-terminal" evidence="7">
    <location>
        <begin position="1"/>
        <end position="74"/>
    </location>
</feature>
<dbReference type="InterPro" id="IPR022616">
    <property type="entry name" value="Glyco_hydro_4_C"/>
</dbReference>
<gene>
    <name evidence="8" type="ORF">PC115_g25414</name>
</gene>
<evidence type="ECO:0000256" key="2">
    <source>
        <dbReference type="ARBA" id="ARBA00022723"/>
    </source>
</evidence>
<dbReference type="Pfam" id="PF11975">
    <property type="entry name" value="Glyco_hydro_4C"/>
    <property type="match status" value="1"/>
</dbReference>
<proteinExistence type="predicted"/>
<keyword evidence="3" id="KW-0378">Hydrolase</keyword>
<dbReference type="AlphaFoldDB" id="A0A8T0ZZA3"/>
<protein>
    <recommendedName>
        <fullName evidence="7">Glycosyl hydrolase family 4 C-terminal domain-containing protein</fullName>
    </recommendedName>
</protein>
<dbReference type="EMBL" id="RCMI01004838">
    <property type="protein sequence ID" value="KAG2868247.1"/>
    <property type="molecule type" value="Genomic_DNA"/>
</dbReference>
<keyword evidence="5" id="KW-0464">Manganese</keyword>
<reference evidence="8" key="1">
    <citation type="submission" date="2018-10" db="EMBL/GenBank/DDBJ databases">
        <title>Effector identification in a new, highly contiguous assembly of the strawberry crown rot pathogen Phytophthora cactorum.</title>
        <authorList>
            <person name="Armitage A.D."/>
            <person name="Nellist C.F."/>
            <person name="Bates H."/>
            <person name="Vickerstaff R.J."/>
            <person name="Harrison R.J."/>
        </authorList>
    </citation>
    <scope>NUCLEOTIDE SEQUENCE</scope>
    <source>
        <strain evidence="8">4032</strain>
    </source>
</reference>
<evidence type="ECO:0000256" key="6">
    <source>
        <dbReference type="ARBA" id="ARBA00023295"/>
    </source>
</evidence>
<evidence type="ECO:0000313" key="8">
    <source>
        <dbReference type="EMBL" id="KAG2868247.1"/>
    </source>
</evidence>
<comment type="cofactor">
    <cofactor evidence="1">
        <name>NAD(+)</name>
        <dbReference type="ChEBI" id="CHEBI:57540"/>
    </cofactor>
</comment>
<name>A0A8T0ZZA3_9STRA</name>
<evidence type="ECO:0000256" key="4">
    <source>
        <dbReference type="ARBA" id="ARBA00023027"/>
    </source>
</evidence>
<dbReference type="Gene3D" id="3.90.110.10">
    <property type="entry name" value="Lactate dehydrogenase/glycoside hydrolase, family 4, C-terminal"/>
    <property type="match status" value="1"/>
</dbReference>
<keyword evidence="4" id="KW-0520">NAD</keyword>
<dbReference type="GO" id="GO:0016616">
    <property type="term" value="F:oxidoreductase activity, acting on the CH-OH group of donors, NAD or NADP as acceptor"/>
    <property type="evidence" value="ECO:0007669"/>
    <property type="project" value="InterPro"/>
</dbReference>
<dbReference type="Proteomes" id="UP000774804">
    <property type="component" value="Unassembled WGS sequence"/>
</dbReference>
<dbReference type="GO" id="GO:0046872">
    <property type="term" value="F:metal ion binding"/>
    <property type="evidence" value="ECO:0007669"/>
    <property type="project" value="UniProtKB-KW"/>
</dbReference>
<organism evidence="8 9">
    <name type="scientific">Phytophthora cactorum</name>
    <dbReference type="NCBI Taxonomy" id="29920"/>
    <lineage>
        <taxon>Eukaryota</taxon>
        <taxon>Sar</taxon>
        <taxon>Stramenopiles</taxon>
        <taxon>Oomycota</taxon>
        <taxon>Peronosporomycetes</taxon>
        <taxon>Peronosporales</taxon>
        <taxon>Peronosporaceae</taxon>
        <taxon>Phytophthora</taxon>
    </lineage>
</organism>
<dbReference type="PANTHER" id="PTHR32092">
    <property type="entry name" value="6-PHOSPHO-BETA-GLUCOSIDASE-RELATED"/>
    <property type="match status" value="1"/>
</dbReference>
<dbReference type="InterPro" id="IPR001088">
    <property type="entry name" value="Glyco_hydro_4"/>
</dbReference>
<dbReference type="SUPFAM" id="SSF56327">
    <property type="entry name" value="LDH C-terminal domain-like"/>
    <property type="match status" value="1"/>
</dbReference>
<keyword evidence="6" id="KW-0326">Glycosidase</keyword>
<evidence type="ECO:0000256" key="1">
    <source>
        <dbReference type="ARBA" id="ARBA00001911"/>
    </source>
</evidence>
<evidence type="ECO:0000256" key="3">
    <source>
        <dbReference type="ARBA" id="ARBA00022801"/>
    </source>
</evidence>
<evidence type="ECO:0000259" key="7">
    <source>
        <dbReference type="Pfam" id="PF11975"/>
    </source>
</evidence>
<sequence length="103" mass="11140">MNNGLITNLPREACVEVPCLVDGSGISPTYIGDLPPQLAALNRTNINTQLLTIEAAITGKKEHIYHAAMLDPHTAAELSMDDIVALCDELIEAHGDWLPKYTS</sequence>
<dbReference type="InterPro" id="IPR015955">
    <property type="entry name" value="Lactate_DH/Glyco_Ohase_4_C"/>
</dbReference>
<evidence type="ECO:0000313" key="9">
    <source>
        <dbReference type="Proteomes" id="UP000774804"/>
    </source>
</evidence>
<dbReference type="GO" id="GO:0004553">
    <property type="term" value="F:hydrolase activity, hydrolyzing O-glycosyl compounds"/>
    <property type="evidence" value="ECO:0007669"/>
    <property type="project" value="InterPro"/>
</dbReference>
<keyword evidence="2" id="KW-0479">Metal-binding</keyword>